<comment type="caution">
    <text evidence="1">The sequence shown here is derived from an EMBL/GenBank/DDBJ whole genome shotgun (WGS) entry which is preliminary data.</text>
</comment>
<dbReference type="Gene3D" id="2.30.29.30">
    <property type="entry name" value="Pleckstrin-homology domain (PH domain)/Phosphotyrosine-binding domain (PTB)"/>
    <property type="match status" value="1"/>
</dbReference>
<gene>
    <name evidence="1" type="ORF">LSTR_LSTR012438</name>
</gene>
<name>A0A482WEQ1_LAOST</name>
<protein>
    <submittedName>
        <fullName evidence="1">Uncharacterized protein</fullName>
    </submittedName>
</protein>
<evidence type="ECO:0000313" key="1">
    <source>
        <dbReference type="EMBL" id="RZF31968.1"/>
    </source>
</evidence>
<dbReference type="SMR" id="A0A482WEQ1"/>
<organism evidence="1 2">
    <name type="scientific">Laodelphax striatellus</name>
    <name type="common">Small brown planthopper</name>
    <name type="synonym">Delphax striatella</name>
    <dbReference type="NCBI Taxonomy" id="195883"/>
    <lineage>
        <taxon>Eukaryota</taxon>
        <taxon>Metazoa</taxon>
        <taxon>Ecdysozoa</taxon>
        <taxon>Arthropoda</taxon>
        <taxon>Hexapoda</taxon>
        <taxon>Insecta</taxon>
        <taxon>Pterygota</taxon>
        <taxon>Neoptera</taxon>
        <taxon>Paraneoptera</taxon>
        <taxon>Hemiptera</taxon>
        <taxon>Auchenorrhyncha</taxon>
        <taxon>Fulgoroidea</taxon>
        <taxon>Delphacidae</taxon>
        <taxon>Criomorphinae</taxon>
        <taxon>Laodelphax</taxon>
    </lineage>
</organism>
<dbReference type="EMBL" id="QKKF02037815">
    <property type="protein sequence ID" value="RZF31968.1"/>
    <property type="molecule type" value="Genomic_DNA"/>
</dbReference>
<proteinExistence type="predicted"/>
<dbReference type="OrthoDB" id="8121857at2759"/>
<accession>A0A482WEQ1</accession>
<sequence>MTDSRFGSPARSIGETCSLGADSENEEIFELTIVEGTPPSPDLTLIDGNLKFRDFKRWKPRWGVLTKLSPAAGLSLVIVCGGTARTQLAAKTMTLNPCSCCLLHE</sequence>
<reference evidence="1 2" key="1">
    <citation type="journal article" date="2017" name="Gigascience">
        <title>Genome sequence of the small brown planthopper, Laodelphax striatellus.</title>
        <authorList>
            <person name="Zhu J."/>
            <person name="Jiang F."/>
            <person name="Wang X."/>
            <person name="Yang P."/>
            <person name="Bao Y."/>
            <person name="Zhao W."/>
            <person name="Wang W."/>
            <person name="Lu H."/>
            <person name="Wang Q."/>
            <person name="Cui N."/>
            <person name="Li J."/>
            <person name="Chen X."/>
            <person name="Luo L."/>
            <person name="Yu J."/>
            <person name="Kang L."/>
            <person name="Cui F."/>
        </authorList>
    </citation>
    <scope>NUCLEOTIDE SEQUENCE [LARGE SCALE GENOMIC DNA]</scope>
    <source>
        <strain evidence="1">Lst14</strain>
    </source>
</reference>
<dbReference type="InterPro" id="IPR011993">
    <property type="entry name" value="PH-like_dom_sf"/>
</dbReference>
<dbReference type="AlphaFoldDB" id="A0A482WEQ1"/>
<evidence type="ECO:0000313" key="2">
    <source>
        <dbReference type="Proteomes" id="UP000291343"/>
    </source>
</evidence>
<keyword evidence="2" id="KW-1185">Reference proteome</keyword>
<dbReference type="InParanoid" id="A0A482WEQ1"/>
<dbReference type="Proteomes" id="UP000291343">
    <property type="component" value="Unassembled WGS sequence"/>
</dbReference>